<evidence type="ECO:0000256" key="1">
    <source>
        <dbReference type="ARBA" id="ARBA00004776"/>
    </source>
</evidence>
<dbReference type="OrthoDB" id="7665907at2"/>
<dbReference type="RefSeq" id="WP_090585088.1">
    <property type="nucleotide sequence ID" value="NZ_FNDT01000003.1"/>
</dbReference>
<evidence type="ECO:0000313" key="6">
    <source>
        <dbReference type="EMBL" id="SDH85505.1"/>
    </source>
</evidence>
<organism evidence="6 7">
    <name type="scientific">Arthrobacter subterraneus</name>
    <dbReference type="NCBI Taxonomy" id="335973"/>
    <lineage>
        <taxon>Bacteria</taxon>
        <taxon>Bacillati</taxon>
        <taxon>Actinomycetota</taxon>
        <taxon>Actinomycetes</taxon>
        <taxon>Micrococcales</taxon>
        <taxon>Micrococcaceae</taxon>
        <taxon>Arthrobacter</taxon>
    </lineage>
</organism>
<keyword evidence="4 6" id="KW-0808">Transferase</keyword>
<dbReference type="InterPro" id="IPR001173">
    <property type="entry name" value="Glyco_trans_2-like"/>
</dbReference>
<dbReference type="Gene3D" id="3.90.550.10">
    <property type="entry name" value="Spore Coat Polysaccharide Biosynthesis Protein SpsA, Chain A"/>
    <property type="match status" value="1"/>
</dbReference>
<name>A0A1G8FTQ9_9MICC</name>
<proteinExistence type="inferred from homology"/>
<comment type="pathway">
    <text evidence="1">Cell wall biogenesis; cell wall polysaccharide biosynthesis.</text>
</comment>
<dbReference type="AlphaFoldDB" id="A0A1G8FTQ9"/>
<keyword evidence="7" id="KW-1185">Reference proteome</keyword>
<dbReference type="PANTHER" id="PTHR43179:SF12">
    <property type="entry name" value="GALACTOFURANOSYLTRANSFERASE GLFT2"/>
    <property type="match status" value="1"/>
</dbReference>
<evidence type="ECO:0000256" key="2">
    <source>
        <dbReference type="ARBA" id="ARBA00006739"/>
    </source>
</evidence>
<keyword evidence="3" id="KW-0328">Glycosyltransferase</keyword>
<evidence type="ECO:0000256" key="3">
    <source>
        <dbReference type="ARBA" id="ARBA00022676"/>
    </source>
</evidence>
<reference evidence="6 7" key="1">
    <citation type="submission" date="2016-10" db="EMBL/GenBank/DDBJ databases">
        <authorList>
            <person name="de Groot N.N."/>
        </authorList>
    </citation>
    <scope>NUCLEOTIDE SEQUENCE [LARGE SCALE GENOMIC DNA]</scope>
    <source>
        <strain evidence="6 7">NP_1H</strain>
    </source>
</reference>
<evidence type="ECO:0000313" key="7">
    <source>
        <dbReference type="Proteomes" id="UP000199258"/>
    </source>
</evidence>
<dbReference type="Pfam" id="PF00535">
    <property type="entry name" value="Glycos_transf_2"/>
    <property type="match status" value="1"/>
</dbReference>
<accession>A0A1G8FTQ9</accession>
<evidence type="ECO:0000259" key="5">
    <source>
        <dbReference type="Pfam" id="PF00535"/>
    </source>
</evidence>
<dbReference type="EMBL" id="FNDT01000003">
    <property type="protein sequence ID" value="SDH85505.1"/>
    <property type="molecule type" value="Genomic_DNA"/>
</dbReference>
<sequence length="321" mass="35295">MTALPPVTVVVTTFNRAGYLSRLLESLGRLDPAPAAVVVVDNASTDSTAEVLEAAASSLPVPLTVHRLPANVGGSGGFSAGVERALAQGATWLWLMDDDVEILPGALAAFAPWLGKYRCLHGRRLDHTGEPFFWQHRFNDFLGVHFPVPGNVFAHAPVFRTNVACFEGVMLHADVVREVGLPDPRFFINGDDTTYGWLISQREPVVYIDAFVLRKARPQKQIDLGLRHLNDSSNLGRYCGMRNRGHLARYLMEYGKFSRAGFALGTALTAAKEILRLAAVEHTLSGVKPLWNGWRESRFILRDPDWSPMPTLAPRPTDAAS</sequence>
<dbReference type="GO" id="GO:0016757">
    <property type="term" value="F:glycosyltransferase activity"/>
    <property type="evidence" value="ECO:0007669"/>
    <property type="project" value="UniProtKB-KW"/>
</dbReference>
<dbReference type="Proteomes" id="UP000199258">
    <property type="component" value="Unassembled WGS sequence"/>
</dbReference>
<dbReference type="PANTHER" id="PTHR43179">
    <property type="entry name" value="RHAMNOSYLTRANSFERASE WBBL"/>
    <property type="match status" value="1"/>
</dbReference>
<dbReference type="STRING" id="335973.SAMN04488693_103192"/>
<dbReference type="SUPFAM" id="SSF53448">
    <property type="entry name" value="Nucleotide-diphospho-sugar transferases"/>
    <property type="match status" value="1"/>
</dbReference>
<dbReference type="InterPro" id="IPR029044">
    <property type="entry name" value="Nucleotide-diphossugar_trans"/>
</dbReference>
<protein>
    <submittedName>
        <fullName evidence="6">Glycosyl transferase family 2</fullName>
    </submittedName>
</protein>
<evidence type="ECO:0000256" key="4">
    <source>
        <dbReference type="ARBA" id="ARBA00022679"/>
    </source>
</evidence>
<feature type="domain" description="Glycosyltransferase 2-like" evidence="5">
    <location>
        <begin position="8"/>
        <end position="138"/>
    </location>
</feature>
<comment type="similarity">
    <text evidence="2">Belongs to the glycosyltransferase 2 family.</text>
</comment>
<gene>
    <name evidence="6" type="ORF">SAMN04488693_103192</name>
</gene>